<dbReference type="Proteomes" id="UP001652621">
    <property type="component" value="Unplaced"/>
</dbReference>
<dbReference type="RefSeq" id="XP_058983906.1">
    <property type="nucleotide sequence ID" value="XM_059127923.1"/>
</dbReference>
<protein>
    <submittedName>
        <fullName evidence="3">Uncharacterized protein LOC131804760</fullName>
    </submittedName>
</protein>
<organism evidence="2 3">
    <name type="scientific">Musca domestica</name>
    <name type="common">House fly</name>
    <dbReference type="NCBI Taxonomy" id="7370"/>
    <lineage>
        <taxon>Eukaryota</taxon>
        <taxon>Metazoa</taxon>
        <taxon>Ecdysozoa</taxon>
        <taxon>Arthropoda</taxon>
        <taxon>Hexapoda</taxon>
        <taxon>Insecta</taxon>
        <taxon>Pterygota</taxon>
        <taxon>Neoptera</taxon>
        <taxon>Endopterygota</taxon>
        <taxon>Diptera</taxon>
        <taxon>Brachycera</taxon>
        <taxon>Muscomorpha</taxon>
        <taxon>Muscoidea</taxon>
        <taxon>Muscidae</taxon>
        <taxon>Musca</taxon>
    </lineage>
</organism>
<reference evidence="3" key="1">
    <citation type="submission" date="2025-08" db="UniProtKB">
        <authorList>
            <consortium name="RefSeq"/>
        </authorList>
    </citation>
    <scope>IDENTIFICATION</scope>
    <source>
        <strain evidence="3">Aabys</strain>
        <tissue evidence="3">Whole body</tissue>
    </source>
</reference>
<dbReference type="GeneID" id="131804760"/>
<dbReference type="InterPro" id="IPR010512">
    <property type="entry name" value="DUF1091"/>
</dbReference>
<accession>A0ABM3VDN3</accession>
<gene>
    <name evidence="3" type="primary">LOC131804760</name>
</gene>
<feature type="chain" id="PRO_5045392353" evidence="1">
    <location>
        <begin position="23"/>
        <end position="186"/>
    </location>
</feature>
<keyword evidence="1" id="KW-0732">Signal</keyword>
<proteinExistence type="predicted"/>
<dbReference type="SMART" id="SM00697">
    <property type="entry name" value="DM8"/>
    <property type="match status" value="1"/>
</dbReference>
<dbReference type="PANTHER" id="PTHR20898:SF0">
    <property type="entry name" value="DAEDALUS ON 3-RELATED"/>
    <property type="match status" value="1"/>
</dbReference>
<dbReference type="PANTHER" id="PTHR20898">
    <property type="entry name" value="DAEDALUS ON 3-RELATED-RELATED"/>
    <property type="match status" value="1"/>
</dbReference>
<evidence type="ECO:0000313" key="3">
    <source>
        <dbReference type="RefSeq" id="XP_058983906.1"/>
    </source>
</evidence>
<feature type="signal peptide" evidence="1">
    <location>
        <begin position="1"/>
        <end position="22"/>
    </location>
</feature>
<name>A0ABM3VDN3_MUSDO</name>
<dbReference type="Pfam" id="PF06477">
    <property type="entry name" value="DUF1091"/>
    <property type="match status" value="1"/>
</dbReference>
<evidence type="ECO:0000256" key="1">
    <source>
        <dbReference type="SAM" id="SignalP"/>
    </source>
</evidence>
<evidence type="ECO:0000313" key="2">
    <source>
        <dbReference type="Proteomes" id="UP001652621"/>
    </source>
</evidence>
<keyword evidence="2" id="KW-1185">Reference proteome</keyword>
<sequence>MIMVMVLRIFLFIGFCVTTTCGESYLKITKIVCETHPSFIHNHSCALKPVNRYKTFILMDCWIKTQLRNSSVNLALYVRNSANIYKPFVINATINVCQLFAKSTQGAYGKIIKTIFSRFTNINHSCPFSGHIFVRNAYWDSSLLPALPQNSYKAVFTFYEGYPLKNYGFVEYFAEYIEKRTKSTLG</sequence>